<dbReference type="InterPro" id="IPR029063">
    <property type="entry name" value="SAM-dependent_MTases_sf"/>
</dbReference>
<dbReference type="InterPro" id="IPR000682">
    <property type="entry name" value="PCMT"/>
</dbReference>
<dbReference type="PANTHER" id="PTHR11579">
    <property type="entry name" value="PROTEIN-L-ISOASPARTATE O-METHYLTRANSFERASE"/>
    <property type="match status" value="1"/>
</dbReference>
<dbReference type="Proteomes" id="UP001305521">
    <property type="component" value="Chromosome"/>
</dbReference>
<dbReference type="PANTHER" id="PTHR11579:SF18">
    <property type="entry name" value="PROTEIN-L-ISOASPARTATE O-METHYLTRANSFERASE"/>
    <property type="match status" value="1"/>
</dbReference>
<dbReference type="Gene3D" id="3.40.50.150">
    <property type="entry name" value="Vaccinia Virus protein VP39"/>
    <property type="match status" value="1"/>
</dbReference>
<keyword evidence="5" id="KW-1185">Reference proteome</keyword>
<evidence type="ECO:0000256" key="2">
    <source>
        <dbReference type="ARBA" id="ARBA00013346"/>
    </source>
</evidence>
<comment type="similarity">
    <text evidence="1">Belongs to the methyltransferase superfamily. L-isoaspartyl/D-aspartyl protein methyltransferase family.</text>
</comment>
<name>A0ABZ0PBA0_9PROT</name>
<gene>
    <name evidence="4" type="ORF">R9Z33_12695</name>
</gene>
<sequence length="223" mass="23382">MLALDVDFARARRFMRDGQLTPNGVTDPLLLQAMDEIPRENFVPEALRERAYADAPVPLGQGRAMLAPMVLARLLQMALPQPGERALVLAAGTGYGAAVLARMGLQVTAIESDPALATAARHALDFSLTENRPVVQQGDPRLGAPSGAPFRLILIEGMVEEVPGGLFSQLGEGGRLVTVRHEAGPVGRGILLRRAGGAVSEIAGLDAAAPLLAEFAPAPGFVL</sequence>
<reference evidence="4 5" key="1">
    <citation type="submission" date="2023-11" db="EMBL/GenBank/DDBJ databases">
        <title>Arctic aerobic anoxygenic photoheterotroph Sediminicoccus rosea KRV36 adapts its photosynthesis to long days of polar summer.</title>
        <authorList>
            <person name="Tomasch J."/>
            <person name="Kopejtka K."/>
            <person name="Bily T."/>
            <person name="Gardiner A.T."/>
            <person name="Gardian Z."/>
            <person name="Shivaramu S."/>
            <person name="Koblizek M."/>
            <person name="Engelhardt F."/>
            <person name="Kaftan D."/>
        </authorList>
    </citation>
    <scope>NUCLEOTIDE SEQUENCE [LARGE SCALE GENOMIC DNA]</scope>
    <source>
        <strain evidence="4 5">R-30</strain>
    </source>
</reference>
<evidence type="ECO:0000313" key="4">
    <source>
        <dbReference type="EMBL" id="WPB82963.1"/>
    </source>
</evidence>
<evidence type="ECO:0000313" key="5">
    <source>
        <dbReference type="Proteomes" id="UP001305521"/>
    </source>
</evidence>
<evidence type="ECO:0000256" key="3">
    <source>
        <dbReference type="ARBA" id="ARBA00030757"/>
    </source>
</evidence>
<dbReference type="RefSeq" id="WP_318646944.1">
    <property type="nucleotide sequence ID" value="NZ_CP137852.1"/>
</dbReference>
<proteinExistence type="inferred from homology"/>
<evidence type="ECO:0000256" key="1">
    <source>
        <dbReference type="ARBA" id="ARBA00005369"/>
    </source>
</evidence>
<dbReference type="Pfam" id="PF01135">
    <property type="entry name" value="PCMT"/>
    <property type="match status" value="1"/>
</dbReference>
<protein>
    <recommendedName>
        <fullName evidence="2">Protein-L-isoaspartate O-methyltransferase</fullName>
    </recommendedName>
    <alternativeName>
        <fullName evidence="3">Protein L-isoaspartyl methyltransferase</fullName>
    </alternativeName>
</protein>
<dbReference type="EMBL" id="CP137852">
    <property type="protein sequence ID" value="WPB82963.1"/>
    <property type="molecule type" value="Genomic_DNA"/>
</dbReference>
<accession>A0ABZ0PBA0</accession>
<dbReference type="SUPFAM" id="SSF53335">
    <property type="entry name" value="S-adenosyl-L-methionine-dependent methyltransferases"/>
    <property type="match status" value="1"/>
</dbReference>
<organism evidence="4 5">
    <name type="scientific">Sediminicoccus rosea</name>
    <dbReference type="NCBI Taxonomy" id="1225128"/>
    <lineage>
        <taxon>Bacteria</taxon>
        <taxon>Pseudomonadati</taxon>
        <taxon>Pseudomonadota</taxon>
        <taxon>Alphaproteobacteria</taxon>
        <taxon>Acetobacterales</taxon>
        <taxon>Roseomonadaceae</taxon>
        <taxon>Sediminicoccus</taxon>
    </lineage>
</organism>